<name>A0A0L6CHI6_9MICO</name>
<dbReference type="PATRIC" id="fig|1631356.3.peg.1773"/>
<evidence type="ECO:0000256" key="2">
    <source>
        <dbReference type="ARBA" id="ARBA00023315"/>
    </source>
</evidence>
<dbReference type="Gene3D" id="3.40.630.30">
    <property type="match status" value="1"/>
</dbReference>
<dbReference type="PANTHER" id="PTHR43877">
    <property type="entry name" value="AMINOALKYLPHOSPHONATE N-ACETYLTRANSFERASE-RELATED-RELATED"/>
    <property type="match status" value="1"/>
</dbReference>
<dbReference type="GO" id="GO:0016747">
    <property type="term" value="F:acyltransferase activity, transferring groups other than amino-acyl groups"/>
    <property type="evidence" value="ECO:0007669"/>
    <property type="project" value="InterPro"/>
</dbReference>
<organism evidence="4 5">
    <name type="scientific">Luteipulveratus halotolerans</name>
    <dbReference type="NCBI Taxonomy" id="1631356"/>
    <lineage>
        <taxon>Bacteria</taxon>
        <taxon>Bacillati</taxon>
        <taxon>Actinomycetota</taxon>
        <taxon>Actinomycetes</taxon>
        <taxon>Micrococcales</taxon>
        <taxon>Dermacoccaceae</taxon>
        <taxon>Luteipulveratus</taxon>
    </lineage>
</organism>
<keyword evidence="1" id="KW-0808">Transferase</keyword>
<evidence type="ECO:0000256" key="1">
    <source>
        <dbReference type="ARBA" id="ARBA00022679"/>
    </source>
</evidence>
<comment type="caution">
    <text evidence="4">The sequence shown here is derived from an EMBL/GenBank/DDBJ whole genome shotgun (WGS) entry which is preliminary data.</text>
</comment>
<dbReference type="InterPro" id="IPR050832">
    <property type="entry name" value="Bact_Acetyltransf"/>
</dbReference>
<evidence type="ECO:0000313" key="4">
    <source>
        <dbReference type="EMBL" id="KNX37267.1"/>
    </source>
</evidence>
<dbReference type="SUPFAM" id="SSF55729">
    <property type="entry name" value="Acyl-CoA N-acyltransferases (Nat)"/>
    <property type="match status" value="1"/>
</dbReference>
<dbReference type="AlphaFoldDB" id="A0A0L6CHI6"/>
<dbReference type="CDD" id="cd04301">
    <property type="entry name" value="NAT_SF"/>
    <property type="match status" value="1"/>
</dbReference>
<sequence length="194" mass="21188">MSRSAVSVARVRPADEETFAPLWVSSRVAVGQTSEWADRAVREGRLRDALQRNDVRIYAASTGGAQVGFVVVTHSPLSGLAEDTAAWIDQIWVEPEHRRTGVARELLQMAARFAEHVGASQLVSCVPAQQKDSNRYFARLGFAPLVTSRSTTPGALRRRLAGDETLPSSDAVVRRRRSLRARAARVRLARGTGG</sequence>
<dbReference type="RefSeq" id="WP_050669606.1">
    <property type="nucleotide sequence ID" value="NZ_LAIR01000002.1"/>
</dbReference>
<dbReference type="InterPro" id="IPR016181">
    <property type="entry name" value="Acyl_CoA_acyltransferase"/>
</dbReference>
<dbReference type="EMBL" id="LAIR01000002">
    <property type="protein sequence ID" value="KNX37267.1"/>
    <property type="molecule type" value="Genomic_DNA"/>
</dbReference>
<proteinExistence type="predicted"/>
<dbReference type="PROSITE" id="PS51186">
    <property type="entry name" value="GNAT"/>
    <property type="match status" value="1"/>
</dbReference>
<gene>
    <name evidence="4" type="ORF">VV01_09110</name>
</gene>
<keyword evidence="2" id="KW-0012">Acyltransferase</keyword>
<dbReference type="STRING" id="1631356.VV01_09110"/>
<dbReference type="PANTHER" id="PTHR43877:SF1">
    <property type="entry name" value="ACETYLTRANSFERASE"/>
    <property type="match status" value="1"/>
</dbReference>
<reference evidence="5" key="1">
    <citation type="submission" date="2015-03" db="EMBL/GenBank/DDBJ databases">
        <title>Luteipulveratus halotolerans sp. nov., a novel actinobacterium (Dermacoccaceae) from Sarawak, Malaysia.</title>
        <authorList>
            <person name="Juboi H."/>
            <person name="Basik A."/>
            <person name="Shamsul S.S."/>
            <person name="Arnold P."/>
            <person name="Schmitt E.K."/>
            <person name="Sanglier J.-J."/>
            <person name="Yeo T."/>
        </authorList>
    </citation>
    <scope>NUCLEOTIDE SEQUENCE [LARGE SCALE GENOMIC DNA]</scope>
    <source>
        <strain evidence="5">C296001</strain>
    </source>
</reference>
<dbReference type="InterPro" id="IPR000182">
    <property type="entry name" value="GNAT_dom"/>
</dbReference>
<accession>A0A0L6CHI6</accession>
<feature type="domain" description="N-acetyltransferase" evidence="3">
    <location>
        <begin position="9"/>
        <end position="163"/>
    </location>
</feature>
<keyword evidence="5" id="KW-1185">Reference proteome</keyword>
<evidence type="ECO:0000259" key="3">
    <source>
        <dbReference type="PROSITE" id="PS51186"/>
    </source>
</evidence>
<dbReference type="Pfam" id="PF00583">
    <property type="entry name" value="Acetyltransf_1"/>
    <property type="match status" value="1"/>
</dbReference>
<dbReference type="Proteomes" id="UP000037397">
    <property type="component" value="Unassembled WGS sequence"/>
</dbReference>
<protein>
    <recommendedName>
        <fullName evidence="3">N-acetyltransferase domain-containing protein</fullName>
    </recommendedName>
</protein>
<evidence type="ECO:0000313" key="5">
    <source>
        <dbReference type="Proteomes" id="UP000037397"/>
    </source>
</evidence>